<accession>A0A6G1GQ75</accession>
<dbReference type="Proteomes" id="UP000800041">
    <property type="component" value="Unassembled WGS sequence"/>
</dbReference>
<sequence length="228" mass="25477">MSGVGDPFGGAMASGDFQYGWMDLGVTRTSRREALFTDWLPATHFSVWRFQHSWGRSLRRYSRLNSHFARRIPRNRHRLAYCLCHSTTLSLVYTTRWRSITTPRTLTVTFLSLTPSSTASLRTLTVTLSAMTPSSTNILSNLVIKATLSVPSRAGDRISPLYSAATLANTMNPSSKARAVRPRAVRVHHSRRTPSPEISYGSTLRLKKQSASVWASSNMMWAHSRASS</sequence>
<reference evidence="1" key="1">
    <citation type="journal article" date="2020" name="Stud. Mycol.">
        <title>101 Dothideomycetes genomes: a test case for predicting lifestyles and emergence of pathogens.</title>
        <authorList>
            <person name="Haridas S."/>
            <person name="Albert R."/>
            <person name="Binder M."/>
            <person name="Bloem J."/>
            <person name="Labutti K."/>
            <person name="Salamov A."/>
            <person name="Andreopoulos B."/>
            <person name="Baker S."/>
            <person name="Barry K."/>
            <person name="Bills G."/>
            <person name="Bluhm B."/>
            <person name="Cannon C."/>
            <person name="Castanera R."/>
            <person name="Culley D."/>
            <person name="Daum C."/>
            <person name="Ezra D."/>
            <person name="Gonzalez J."/>
            <person name="Henrissat B."/>
            <person name="Kuo A."/>
            <person name="Liang C."/>
            <person name="Lipzen A."/>
            <person name="Lutzoni F."/>
            <person name="Magnuson J."/>
            <person name="Mondo S."/>
            <person name="Nolan M."/>
            <person name="Ohm R."/>
            <person name="Pangilinan J."/>
            <person name="Park H.-J."/>
            <person name="Ramirez L."/>
            <person name="Alfaro M."/>
            <person name="Sun H."/>
            <person name="Tritt A."/>
            <person name="Yoshinaga Y."/>
            <person name="Zwiers L.-H."/>
            <person name="Turgeon B."/>
            <person name="Goodwin S."/>
            <person name="Spatafora J."/>
            <person name="Crous P."/>
            <person name="Grigoriev I."/>
        </authorList>
    </citation>
    <scope>NUCLEOTIDE SEQUENCE</scope>
    <source>
        <strain evidence="1">CBS 113979</strain>
    </source>
</reference>
<dbReference type="AlphaFoldDB" id="A0A6G1GQ75"/>
<organism evidence="1 2">
    <name type="scientific">Aulographum hederae CBS 113979</name>
    <dbReference type="NCBI Taxonomy" id="1176131"/>
    <lineage>
        <taxon>Eukaryota</taxon>
        <taxon>Fungi</taxon>
        <taxon>Dikarya</taxon>
        <taxon>Ascomycota</taxon>
        <taxon>Pezizomycotina</taxon>
        <taxon>Dothideomycetes</taxon>
        <taxon>Pleosporomycetidae</taxon>
        <taxon>Aulographales</taxon>
        <taxon>Aulographaceae</taxon>
    </lineage>
</organism>
<protein>
    <submittedName>
        <fullName evidence="1">Uncharacterized protein</fullName>
    </submittedName>
</protein>
<evidence type="ECO:0000313" key="2">
    <source>
        <dbReference type="Proteomes" id="UP000800041"/>
    </source>
</evidence>
<keyword evidence="2" id="KW-1185">Reference proteome</keyword>
<dbReference type="EMBL" id="ML977179">
    <property type="protein sequence ID" value="KAF1982888.1"/>
    <property type="molecule type" value="Genomic_DNA"/>
</dbReference>
<name>A0A6G1GQ75_9PEZI</name>
<proteinExistence type="predicted"/>
<gene>
    <name evidence="1" type="ORF">K402DRAFT_182995</name>
</gene>
<evidence type="ECO:0000313" key="1">
    <source>
        <dbReference type="EMBL" id="KAF1982888.1"/>
    </source>
</evidence>